<dbReference type="AlphaFoldDB" id="A0A8B8AJ70"/>
<feature type="compositionally biased region" description="Basic residues" evidence="1">
    <location>
        <begin position="1"/>
        <end position="10"/>
    </location>
</feature>
<dbReference type="Proteomes" id="UP000694844">
    <property type="component" value="Chromosome 7"/>
</dbReference>
<dbReference type="RefSeq" id="XP_022291271.1">
    <property type="nucleotide sequence ID" value="XM_022435563.1"/>
</dbReference>
<accession>A0A8B8AJ70</accession>
<name>A0A8B8AJ70_CRAVI</name>
<feature type="region of interest" description="Disordered" evidence="1">
    <location>
        <begin position="1"/>
        <end position="110"/>
    </location>
</feature>
<evidence type="ECO:0000256" key="1">
    <source>
        <dbReference type="SAM" id="MobiDB-lite"/>
    </source>
</evidence>
<feature type="compositionally biased region" description="Basic and acidic residues" evidence="1">
    <location>
        <begin position="37"/>
        <end position="46"/>
    </location>
</feature>
<gene>
    <name evidence="3" type="primary">LOC111102711</name>
</gene>
<evidence type="ECO:0000313" key="3">
    <source>
        <dbReference type="RefSeq" id="XP_022291271.1"/>
    </source>
</evidence>
<organism evidence="2 3">
    <name type="scientific">Crassostrea virginica</name>
    <name type="common">Eastern oyster</name>
    <dbReference type="NCBI Taxonomy" id="6565"/>
    <lineage>
        <taxon>Eukaryota</taxon>
        <taxon>Metazoa</taxon>
        <taxon>Spiralia</taxon>
        <taxon>Lophotrochozoa</taxon>
        <taxon>Mollusca</taxon>
        <taxon>Bivalvia</taxon>
        <taxon>Autobranchia</taxon>
        <taxon>Pteriomorphia</taxon>
        <taxon>Ostreida</taxon>
        <taxon>Ostreoidea</taxon>
        <taxon>Ostreidae</taxon>
        <taxon>Crassostrea</taxon>
    </lineage>
</organism>
<evidence type="ECO:0000313" key="2">
    <source>
        <dbReference type="Proteomes" id="UP000694844"/>
    </source>
</evidence>
<reference evidence="3" key="1">
    <citation type="submission" date="2025-08" db="UniProtKB">
        <authorList>
            <consortium name="RefSeq"/>
        </authorList>
    </citation>
    <scope>IDENTIFICATION</scope>
    <source>
        <tissue evidence="3">Whole sample</tissue>
    </source>
</reference>
<protein>
    <submittedName>
        <fullName evidence="3">Uncharacterized protein LOC111102711</fullName>
    </submittedName>
</protein>
<dbReference type="KEGG" id="cvn:111102711"/>
<feature type="compositionally biased region" description="Acidic residues" evidence="1">
    <location>
        <begin position="90"/>
        <end position="103"/>
    </location>
</feature>
<feature type="compositionally biased region" description="Basic and acidic residues" evidence="1">
    <location>
        <begin position="11"/>
        <end position="27"/>
    </location>
</feature>
<sequence>MLPRGKIGKKVKTESKKGEDEEIKEGTSTDNIVNGYHHSEEEEKRSLGSILMNNRKKSRPKISAASRKKKKPKMDVMKVNSKVLEKVESESENGEDEEMDEEPSTGSDETAVCDVEADEMMNHTIPAPVHVAVPFMISTAMAEHVCDSECSEKDHNEEISCCFPLLR</sequence>
<feature type="compositionally biased region" description="Basic residues" evidence="1">
    <location>
        <begin position="54"/>
        <end position="72"/>
    </location>
</feature>
<keyword evidence="2" id="KW-1185">Reference proteome</keyword>
<dbReference type="GeneID" id="111102711"/>
<proteinExistence type="predicted"/>